<evidence type="ECO:0000256" key="2">
    <source>
        <dbReference type="ARBA" id="ARBA00022475"/>
    </source>
</evidence>
<keyword evidence="2" id="KW-1003">Cell membrane</keyword>
<dbReference type="EMBL" id="AOLV01000022">
    <property type="protein sequence ID" value="EPX84537.1"/>
    <property type="molecule type" value="Genomic_DNA"/>
</dbReference>
<dbReference type="STRING" id="1123069.ruthe_02121"/>
<dbReference type="InterPro" id="IPR001173">
    <property type="entry name" value="Glyco_trans_2-like"/>
</dbReference>
<dbReference type="PANTHER" id="PTHR43646:SF2">
    <property type="entry name" value="GLYCOSYLTRANSFERASE 2-LIKE DOMAIN-CONTAINING PROTEIN"/>
    <property type="match status" value="1"/>
</dbReference>
<evidence type="ECO:0000256" key="3">
    <source>
        <dbReference type="ARBA" id="ARBA00022676"/>
    </source>
</evidence>
<dbReference type="PANTHER" id="PTHR43646">
    <property type="entry name" value="GLYCOSYLTRANSFERASE"/>
    <property type="match status" value="1"/>
</dbReference>
<dbReference type="SUPFAM" id="SSF53448">
    <property type="entry name" value="Nucleotide-diphospho-sugar transferases"/>
    <property type="match status" value="1"/>
</dbReference>
<name>S9QY66_9RHOB</name>
<dbReference type="PATRIC" id="fig|1123069.3.peg.2096"/>
<dbReference type="Pfam" id="PF00535">
    <property type="entry name" value="Glycos_transf_2"/>
    <property type="match status" value="1"/>
</dbReference>
<protein>
    <submittedName>
        <fullName evidence="7">Glycosyltransferase involved in cell wall biogenesis</fullName>
    </submittedName>
</protein>
<dbReference type="AlphaFoldDB" id="S9QY66"/>
<evidence type="ECO:0000256" key="5">
    <source>
        <dbReference type="ARBA" id="ARBA00023136"/>
    </source>
</evidence>
<dbReference type="Gene3D" id="3.90.550.10">
    <property type="entry name" value="Spore Coat Polysaccharide Biosynthesis Protein SpsA, Chain A"/>
    <property type="match status" value="1"/>
</dbReference>
<dbReference type="InterPro" id="IPR029044">
    <property type="entry name" value="Nucleotide-diphossugar_trans"/>
</dbReference>
<accession>S9QY66</accession>
<dbReference type="GO" id="GO:0016757">
    <property type="term" value="F:glycosyltransferase activity"/>
    <property type="evidence" value="ECO:0007669"/>
    <property type="project" value="UniProtKB-KW"/>
</dbReference>
<comment type="subcellular location">
    <subcellularLocation>
        <location evidence="1">Cell membrane</location>
    </subcellularLocation>
</comment>
<organism evidence="7 8">
    <name type="scientific">Rubellimicrobium thermophilum DSM 16684</name>
    <dbReference type="NCBI Taxonomy" id="1123069"/>
    <lineage>
        <taxon>Bacteria</taxon>
        <taxon>Pseudomonadati</taxon>
        <taxon>Pseudomonadota</taxon>
        <taxon>Alphaproteobacteria</taxon>
        <taxon>Rhodobacterales</taxon>
        <taxon>Roseobacteraceae</taxon>
        <taxon>Rubellimicrobium</taxon>
    </lineage>
</organism>
<evidence type="ECO:0000256" key="4">
    <source>
        <dbReference type="ARBA" id="ARBA00022679"/>
    </source>
</evidence>
<gene>
    <name evidence="7" type="ORF">ruthe_02121</name>
</gene>
<keyword evidence="3" id="KW-0328">Glycosyltransferase</keyword>
<evidence type="ECO:0000313" key="8">
    <source>
        <dbReference type="Proteomes" id="UP000015346"/>
    </source>
</evidence>
<evidence type="ECO:0000256" key="1">
    <source>
        <dbReference type="ARBA" id="ARBA00004236"/>
    </source>
</evidence>
<comment type="caution">
    <text evidence="7">The sequence shown here is derived from an EMBL/GenBank/DDBJ whole genome shotgun (WGS) entry which is preliminary data.</text>
</comment>
<keyword evidence="4 7" id="KW-0808">Transferase</keyword>
<proteinExistence type="predicted"/>
<evidence type="ECO:0000313" key="7">
    <source>
        <dbReference type="EMBL" id="EPX84537.1"/>
    </source>
</evidence>
<dbReference type="HOGENOM" id="CLU_1538934_0_0_5"/>
<dbReference type="CDD" id="cd00761">
    <property type="entry name" value="Glyco_tranf_GTA_type"/>
    <property type="match status" value="1"/>
</dbReference>
<keyword evidence="8" id="KW-1185">Reference proteome</keyword>
<feature type="domain" description="Glycosyltransferase 2-like" evidence="6">
    <location>
        <begin position="30"/>
        <end position="153"/>
    </location>
</feature>
<evidence type="ECO:0000259" key="6">
    <source>
        <dbReference type="Pfam" id="PF00535"/>
    </source>
</evidence>
<dbReference type="Proteomes" id="UP000015346">
    <property type="component" value="Unassembled WGS sequence"/>
</dbReference>
<sequence length="174" mass="18377">MGQDRRAAARKAAGALDPMSGTLSLDRIGIVVIGRNEGERLRRCLHSLAGQGGRAVYVDSGSTDGSVALARAMGLRVVELDPGRPFTAARGRNAGFAALMEDGAPDLVQFVDGDCELVPGWTEAAAAAMQADPSIGIATGWRTEIEPERNLFHALAEMEWHGPVGDDRVLRGGR</sequence>
<reference evidence="7 8" key="1">
    <citation type="journal article" date="2013" name="Stand. Genomic Sci.">
        <title>Genome sequence of the reddish-pigmented Rubellimicrobium thermophilum type strain (DSM 16684(T)), a member of the Roseobacter clade.</title>
        <authorList>
            <person name="Fiebig A."/>
            <person name="Riedel T."/>
            <person name="Gronow S."/>
            <person name="Petersen J."/>
            <person name="Klenk H.P."/>
            <person name="Goker M."/>
        </authorList>
    </citation>
    <scope>NUCLEOTIDE SEQUENCE [LARGE SCALE GENOMIC DNA]</scope>
    <source>
        <strain evidence="7 8">DSM 16684</strain>
    </source>
</reference>
<dbReference type="GO" id="GO:0005886">
    <property type="term" value="C:plasma membrane"/>
    <property type="evidence" value="ECO:0007669"/>
    <property type="project" value="UniProtKB-SubCell"/>
</dbReference>
<keyword evidence="5" id="KW-0472">Membrane</keyword>